<dbReference type="AlphaFoldDB" id="A0A0S3ULN6"/>
<feature type="chain" id="PRO_5006619819" description="BACON domain-containing protein" evidence="1">
    <location>
        <begin position="29"/>
        <end position="534"/>
    </location>
</feature>
<dbReference type="EMBL" id="AP014597">
    <property type="protein sequence ID" value="BAU18347.1"/>
    <property type="molecule type" value="Genomic_DNA"/>
</dbReference>
<sequence length="534" mass="60747">MRIMNLYKLLRLSSVCLLLAMVAGCAESVDFEQPQMSVSEKEIKFTNQIGEKTITVNTNCKEWIATTPKNWIHITQNGNEFVVKVDANTSGTERSSYILVDGGLAVEKIMVNQSAADLSLEIANGEIILPQAGGTTIVDVNLESNMYEMIQSEKPDWLQIIKKKNALKFISKTNYSAIERSITLTISNAGKNKEVVVKQPGVATFILACNPGAPFSLHKMMDFEYRRGSLLSEYGAPDPQLGLYEESYTFKTPSPLFKEVFYVHDTQYFMPTRIFTRSLTREGVESVKTQAFQDFVKANGYVRDTKDPNHYVNEKELITMDVDILESNNSVVLFFYQMHIQDKEYETFKELQVGPLHLLNKADQKVSAVEDYEKSQNSEEVKRQISKNREIEAIVYKTTDPILVTRTYFFHTRGGEHPAPKEMVGSVEQYSLSFSQPNLGIWQHGKEWFITREFDKLLTSNNFEFVGYTGKFHVYARRSDYLTLAISGEKFADVNDGQPVMQIGVLYKPNVFAGSKQETLAKVESMLKKHNPRK</sequence>
<dbReference type="InterPro" id="IPR013783">
    <property type="entry name" value="Ig-like_fold"/>
</dbReference>
<organism evidence="3 4">
    <name type="scientific">Prevotella intermedia</name>
    <dbReference type="NCBI Taxonomy" id="28131"/>
    <lineage>
        <taxon>Bacteria</taxon>
        <taxon>Pseudomonadati</taxon>
        <taxon>Bacteroidota</taxon>
        <taxon>Bacteroidia</taxon>
        <taxon>Bacteroidales</taxon>
        <taxon>Prevotellaceae</taxon>
        <taxon>Prevotella</taxon>
    </lineage>
</organism>
<reference evidence="3 4" key="1">
    <citation type="journal article" date="2016" name="DNA Res.">
        <title>The complete genome sequencing of Prevotella intermedia strain OMA14 and a subsequent fine-scale, intra-species genomic comparison reveal an unusual amplification of conjugative and mobile transposons and identify a novel Prevotella-lineage-specific repeat.</title>
        <authorList>
            <person name="Naito M."/>
            <person name="Ogura Y."/>
            <person name="Itoh T."/>
            <person name="Shoji M."/>
            <person name="Okamoto M."/>
            <person name="Hayashi T."/>
            <person name="Nakayama K."/>
        </authorList>
    </citation>
    <scope>NUCLEOTIDE SEQUENCE [LARGE SCALE GENOMIC DNA]</scope>
    <source>
        <strain evidence="3 4">OMA14</strain>
    </source>
</reference>
<dbReference type="Pfam" id="PF19190">
    <property type="entry name" value="BACON_2"/>
    <property type="match status" value="1"/>
</dbReference>
<feature type="signal peptide" evidence="1">
    <location>
        <begin position="1"/>
        <end position="28"/>
    </location>
</feature>
<dbReference type="InterPro" id="IPR024361">
    <property type="entry name" value="BACON"/>
</dbReference>
<dbReference type="Gene3D" id="2.60.40.10">
    <property type="entry name" value="Immunoglobulins"/>
    <property type="match status" value="1"/>
</dbReference>
<dbReference type="PROSITE" id="PS51257">
    <property type="entry name" value="PROKAR_LIPOPROTEIN"/>
    <property type="match status" value="1"/>
</dbReference>
<feature type="domain" description="BACON" evidence="2">
    <location>
        <begin position="36"/>
        <end position="114"/>
    </location>
</feature>
<keyword evidence="1" id="KW-0732">Signal</keyword>
<evidence type="ECO:0000256" key="1">
    <source>
        <dbReference type="SAM" id="SignalP"/>
    </source>
</evidence>
<dbReference type="STRING" id="28131.BWX40_08800"/>
<accession>A0A0S3ULN6</accession>
<dbReference type="Proteomes" id="UP000217431">
    <property type="component" value="Chromosome I"/>
</dbReference>
<gene>
    <name evidence="3" type="ORF">PIOMA14_I_1839</name>
</gene>
<proteinExistence type="predicted"/>
<dbReference type="RefSeq" id="WP_172419444.1">
    <property type="nucleotide sequence ID" value="NZ_AP014597.1"/>
</dbReference>
<protein>
    <recommendedName>
        <fullName evidence="2">BACON domain-containing protein</fullName>
    </recommendedName>
</protein>
<evidence type="ECO:0000313" key="4">
    <source>
        <dbReference type="Proteomes" id="UP000217431"/>
    </source>
</evidence>
<evidence type="ECO:0000313" key="3">
    <source>
        <dbReference type="EMBL" id="BAU18347.1"/>
    </source>
</evidence>
<evidence type="ECO:0000259" key="2">
    <source>
        <dbReference type="Pfam" id="PF19190"/>
    </source>
</evidence>
<name>A0A0S3ULN6_PREIN</name>
<dbReference type="CDD" id="cd14948">
    <property type="entry name" value="BACON"/>
    <property type="match status" value="1"/>
</dbReference>